<evidence type="ECO:0000256" key="1">
    <source>
        <dbReference type="SAM" id="Coils"/>
    </source>
</evidence>
<reference evidence="3" key="1">
    <citation type="journal article" date="2019" name="Int. J. Syst. Evol. Microbiol.">
        <title>The Global Catalogue of Microorganisms (GCM) 10K type strain sequencing project: providing services to taxonomists for standard genome sequencing and annotation.</title>
        <authorList>
            <consortium name="The Broad Institute Genomics Platform"/>
            <consortium name="The Broad Institute Genome Sequencing Center for Infectious Disease"/>
            <person name="Wu L."/>
            <person name="Ma J."/>
        </authorList>
    </citation>
    <scope>NUCLEOTIDE SEQUENCE [LARGE SCALE GENOMIC DNA]</scope>
    <source>
        <strain evidence="3">CGMCC 1.12286</strain>
    </source>
</reference>
<feature type="coiled-coil region" evidence="1">
    <location>
        <begin position="10"/>
        <end position="37"/>
    </location>
</feature>
<keyword evidence="3" id="KW-1185">Reference proteome</keyword>
<organism evidence="2 3">
    <name type="scientific">Alicyclobacillus fodiniaquatilis</name>
    <dbReference type="NCBI Taxonomy" id="1661150"/>
    <lineage>
        <taxon>Bacteria</taxon>
        <taxon>Bacillati</taxon>
        <taxon>Bacillota</taxon>
        <taxon>Bacilli</taxon>
        <taxon>Bacillales</taxon>
        <taxon>Alicyclobacillaceae</taxon>
        <taxon>Alicyclobacillus</taxon>
    </lineage>
</organism>
<name>A0ABW4JJW7_9BACL</name>
<comment type="caution">
    <text evidence="2">The sequence shown here is derived from an EMBL/GenBank/DDBJ whole genome shotgun (WGS) entry which is preliminary data.</text>
</comment>
<dbReference type="Proteomes" id="UP001597079">
    <property type="component" value="Unassembled WGS sequence"/>
</dbReference>
<gene>
    <name evidence="2" type="ORF">ACFSB2_18650</name>
</gene>
<evidence type="ECO:0000313" key="3">
    <source>
        <dbReference type="Proteomes" id="UP001597079"/>
    </source>
</evidence>
<dbReference type="EMBL" id="JBHUCX010000074">
    <property type="protein sequence ID" value="MFD1676697.1"/>
    <property type="molecule type" value="Genomic_DNA"/>
</dbReference>
<dbReference type="RefSeq" id="WP_377944604.1">
    <property type="nucleotide sequence ID" value="NZ_JBHUCX010000074.1"/>
</dbReference>
<sequence length="61" mass="7391">METEEQVGYRDAMRQLHKAMERRLHHLQEQMKSSSETKQSELHVRIEEVQHVLEVIQSLHR</sequence>
<keyword evidence="1" id="KW-0175">Coiled coil</keyword>
<proteinExistence type="predicted"/>
<accession>A0ABW4JJW7</accession>
<evidence type="ECO:0000313" key="2">
    <source>
        <dbReference type="EMBL" id="MFD1676697.1"/>
    </source>
</evidence>
<protein>
    <submittedName>
        <fullName evidence="2">Uncharacterized protein</fullName>
    </submittedName>
</protein>